<feature type="transmembrane region" description="Helical" evidence="1">
    <location>
        <begin position="20"/>
        <end position="39"/>
    </location>
</feature>
<keyword evidence="3" id="KW-1185">Reference proteome</keyword>
<evidence type="ECO:0000313" key="2">
    <source>
        <dbReference type="EMBL" id="EGC03667.1"/>
    </source>
</evidence>
<dbReference type="STRING" id="246199.CUS_8084"/>
<dbReference type="Proteomes" id="UP000004259">
    <property type="component" value="Unassembled WGS sequence"/>
</dbReference>
<dbReference type="EMBL" id="ADKM02000062">
    <property type="protein sequence ID" value="EGC03667.1"/>
    <property type="molecule type" value="Genomic_DNA"/>
</dbReference>
<name>E9SAX1_RUMAL</name>
<gene>
    <name evidence="2" type="ORF">CUS_8084</name>
</gene>
<sequence>MGVPQGGYVPYTKPRKRRTLLWILGWLFIFPLPLTILLHRSRKLPAAVRYLLIFIAWIIYFNFNMMNM</sequence>
<dbReference type="AlphaFoldDB" id="E9SAX1"/>
<feature type="transmembrane region" description="Helical" evidence="1">
    <location>
        <begin position="46"/>
        <end position="63"/>
    </location>
</feature>
<keyword evidence="1" id="KW-0472">Membrane</keyword>
<keyword evidence="1" id="KW-0812">Transmembrane</keyword>
<comment type="caution">
    <text evidence="2">The sequence shown here is derived from an EMBL/GenBank/DDBJ whole genome shotgun (WGS) entry which is preliminary data.</text>
</comment>
<reference evidence="2 3" key="1">
    <citation type="submission" date="2011-02" db="EMBL/GenBank/DDBJ databases">
        <authorList>
            <person name="Nelson K.E."/>
            <person name="Sutton G."/>
            <person name="Torralba M."/>
            <person name="Durkin S."/>
            <person name="Harkins D."/>
            <person name="Montgomery R."/>
            <person name="Ziemer C."/>
            <person name="Klaassens E."/>
            <person name="Ocuiv P."/>
            <person name="Morrison M."/>
        </authorList>
    </citation>
    <scope>NUCLEOTIDE SEQUENCE [LARGE SCALE GENOMIC DNA]</scope>
    <source>
        <strain evidence="2 3">8</strain>
    </source>
</reference>
<keyword evidence="1" id="KW-1133">Transmembrane helix</keyword>
<organism evidence="2 3">
    <name type="scientific">Ruminococcus albus 8</name>
    <dbReference type="NCBI Taxonomy" id="246199"/>
    <lineage>
        <taxon>Bacteria</taxon>
        <taxon>Bacillati</taxon>
        <taxon>Bacillota</taxon>
        <taxon>Clostridia</taxon>
        <taxon>Eubacteriales</taxon>
        <taxon>Oscillospiraceae</taxon>
        <taxon>Ruminococcus</taxon>
    </lineage>
</organism>
<evidence type="ECO:0000313" key="3">
    <source>
        <dbReference type="Proteomes" id="UP000004259"/>
    </source>
</evidence>
<evidence type="ECO:0000256" key="1">
    <source>
        <dbReference type="SAM" id="Phobius"/>
    </source>
</evidence>
<proteinExistence type="predicted"/>
<accession>E9SAX1</accession>
<protein>
    <submittedName>
        <fullName evidence="2">Uncharacterized protein</fullName>
    </submittedName>
</protein>